<keyword evidence="2" id="KW-1185">Reference proteome</keyword>
<sequence>MKQEKNQVKNLKKARTHAKKSNYFCKFVWKKEKAKFFQKNISTEIFARLSTTNMVLIILSTGC</sequence>
<evidence type="ECO:0000313" key="2">
    <source>
        <dbReference type="Proteomes" id="UP000677218"/>
    </source>
</evidence>
<accession>A0A916VIX4</accession>
<comment type="caution">
    <text evidence="1">The sequence shown here is derived from an EMBL/GenBank/DDBJ whole genome shotgun (WGS) entry which is preliminary data.</text>
</comment>
<name>A0A916VIX4_9LACO</name>
<reference evidence="1" key="1">
    <citation type="submission" date="2020-08" db="EMBL/GenBank/DDBJ databases">
        <title>Taxonomic study for Lactobacillus species isolated from hardwood bark.</title>
        <authorList>
            <person name="Tohno M."/>
            <person name="Tanizawa Y."/>
        </authorList>
    </citation>
    <scope>NUCLEOTIDE SEQUENCE</scope>
    <source>
        <strain evidence="1">B40</strain>
    </source>
</reference>
<organism evidence="1 2">
    <name type="scientific">Lactobacillus corticis</name>
    <dbReference type="NCBI Taxonomy" id="2201249"/>
    <lineage>
        <taxon>Bacteria</taxon>
        <taxon>Bacillati</taxon>
        <taxon>Bacillota</taxon>
        <taxon>Bacilli</taxon>
        <taxon>Lactobacillales</taxon>
        <taxon>Lactobacillaceae</taxon>
        <taxon>Lactobacillus</taxon>
    </lineage>
</organism>
<protein>
    <submittedName>
        <fullName evidence="1">Uncharacterized protein</fullName>
    </submittedName>
</protein>
<dbReference type="AlphaFoldDB" id="A0A916VIX4"/>
<evidence type="ECO:0000313" key="1">
    <source>
        <dbReference type="EMBL" id="GFZ26534.1"/>
    </source>
</evidence>
<proteinExistence type="predicted"/>
<gene>
    <name evidence="1" type="ORF">LCB40_04140</name>
</gene>
<dbReference type="EMBL" id="BMAY01000002">
    <property type="protein sequence ID" value="GFZ26534.1"/>
    <property type="molecule type" value="Genomic_DNA"/>
</dbReference>
<dbReference type="Proteomes" id="UP000677218">
    <property type="component" value="Unassembled WGS sequence"/>
</dbReference>